<reference evidence="1" key="1">
    <citation type="submission" date="2022-10" db="EMBL/GenBank/DDBJ databases">
        <authorList>
            <person name="Yu W.X."/>
        </authorList>
    </citation>
    <scope>NUCLEOTIDE SEQUENCE</scope>
    <source>
        <strain evidence="1">D04</strain>
    </source>
</reference>
<accession>A0AAE3SL06</accession>
<evidence type="ECO:0000313" key="1">
    <source>
        <dbReference type="EMBL" id="MCW3806065.1"/>
    </source>
</evidence>
<proteinExistence type="predicted"/>
<name>A0AAE3SL06_9BACT</name>
<dbReference type="InterPro" id="IPR005358">
    <property type="entry name" value="Puta_zinc/iron-chelating_dom"/>
</dbReference>
<sequence length="158" mass="18721">MKLMLDIECIRRISKEKRIENKAFVAYLNDGDSDKVDNIVHRLYEKVASQIDCVMCGNCCRNIRPPVKDEVLQLYLTKEDLSKYKYAWGFTCKNLDGNKCKIYTDRYDECRLFPYLDQNNFISRMPGVLQNYEICPIVFNVVEQLKVELNWKYDLHAL</sequence>
<organism evidence="1 2">
    <name type="scientific">Plebeiibacterium marinum</name>
    <dbReference type="NCBI Taxonomy" id="2992111"/>
    <lineage>
        <taxon>Bacteria</taxon>
        <taxon>Pseudomonadati</taxon>
        <taxon>Bacteroidota</taxon>
        <taxon>Bacteroidia</taxon>
        <taxon>Marinilabiliales</taxon>
        <taxon>Marinilabiliaceae</taxon>
        <taxon>Plebeiibacterium</taxon>
    </lineage>
</organism>
<comment type="caution">
    <text evidence="1">The sequence shown here is derived from an EMBL/GenBank/DDBJ whole genome shotgun (WGS) entry which is preliminary data.</text>
</comment>
<evidence type="ECO:0000313" key="2">
    <source>
        <dbReference type="Proteomes" id="UP001207408"/>
    </source>
</evidence>
<dbReference type="Proteomes" id="UP001207408">
    <property type="component" value="Unassembled WGS sequence"/>
</dbReference>
<dbReference type="RefSeq" id="WP_301199437.1">
    <property type="nucleotide sequence ID" value="NZ_JAPDPI010000019.1"/>
</dbReference>
<keyword evidence="2" id="KW-1185">Reference proteome</keyword>
<protein>
    <submittedName>
        <fullName evidence="1">YkgJ family cysteine cluster protein</fullName>
    </submittedName>
</protein>
<dbReference type="AlphaFoldDB" id="A0AAE3SL06"/>
<dbReference type="Pfam" id="PF03692">
    <property type="entry name" value="CxxCxxCC"/>
    <property type="match status" value="1"/>
</dbReference>
<gene>
    <name evidence="1" type="ORF">OM074_10535</name>
</gene>
<dbReference type="EMBL" id="JAPDPI010000019">
    <property type="protein sequence ID" value="MCW3806065.1"/>
    <property type="molecule type" value="Genomic_DNA"/>
</dbReference>